<comment type="caution">
    <text evidence="2">The sequence shown here is derived from an EMBL/GenBank/DDBJ whole genome shotgun (WGS) entry which is preliminary data.</text>
</comment>
<name>A0ABP8UVL2_9GAMM</name>
<evidence type="ECO:0000313" key="2">
    <source>
        <dbReference type="EMBL" id="GAA4647799.1"/>
    </source>
</evidence>
<organism evidence="2 3">
    <name type="scientific">Kistimonas scapharcae</name>
    <dbReference type="NCBI Taxonomy" id="1036133"/>
    <lineage>
        <taxon>Bacteria</taxon>
        <taxon>Pseudomonadati</taxon>
        <taxon>Pseudomonadota</taxon>
        <taxon>Gammaproteobacteria</taxon>
        <taxon>Oceanospirillales</taxon>
        <taxon>Endozoicomonadaceae</taxon>
        <taxon>Kistimonas</taxon>
    </lineage>
</organism>
<dbReference type="Proteomes" id="UP001500604">
    <property type="component" value="Unassembled WGS sequence"/>
</dbReference>
<reference evidence="3" key="1">
    <citation type="journal article" date="2019" name="Int. J. Syst. Evol. Microbiol.">
        <title>The Global Catalogue of Microorganisms (GCM) 10K type strain sequencing project: providing services to taxonomists for standard genome sequencing and annotation.</title>
        <authorList>
            <consortium name="The Broad Institute Genomics Platform"/>
            <consortium name="The Broad Institute Genome Sequencing Center for Infectious Disease"/>
            <person name="Wu L."/>
            <person name="Ma J."/>
        </authorList>
    </citation>
    <scope>NUCLEOTIDE SEQUENCE [LARGE SCALE GENOMIC DNA]</scope>
    <source>
        <strain evidence="3">JCM 17805</strain>
    </source>
</reference>
<feature type="compositionally biased region" description="Acidic residues" evidence="1">
    <location>
        <begin position="356"/>
        <end position="369"/>
    </location>
</feature>
<accession>A0ABP8UVL2</accession>
<feature type="region of interest" description="Disordered" evidence="1">
    <location>
        <begin position="349"/>
        <end position="375"/>
    </location>
</feature>
<gene>
    <name evidence="2" type="ORF">GCM10023116_00610</name>
</gene>
<dbReference type="EMBL" id="BAABFL010000004">
    <property type="protein sequence ID" value="GAA4647799.1"/>
    <property type="molecule type" value="Genomic_DNA"/>
</dbReference>
<keyword evidence="3" id="KW-1185">Reference proteome</keyword>
<dbReference type="PANTHER" id="PTHR37951:SF1">
    <property type="entry name" value="TYPE VI SECRETION SYSTEM COMPONENT TSSA1"/>
    <property type="match status" value="1"/>
</dbReference>
<dbReference type="PANTHER" id="PTHR37951">
    <property type="entry name" value="CYTOPLASMIC PROTEIN-RELATED"/>
    <property type="match status" value="1"/>
</dbReference>
<protein>
    <recommendedName>
        <fullName evidence="4">ImpA N-terminal domain-containing protein</fullName>
    </recommendedName>
</protein>
<evidence type="ECO:0000256" key="1">
    <source>
        <dbReference type="SAM" id="MobiDB-lite"/>
    </source>
</evidence>
<proteinExistence type="predicted"/>
<evidence type="ECO:0000313" key="3">
    <source>
        <dbReference type="Proteomes" id="UP001500604"/>
    </source>
</evidence>
<evidence type="ECO:0008006" key="4">
    <source>
        <dbReference type="Google" id="ProtNLM"/>
    </source>
</evidence>
<dbReference type="InterPro" id="IPR017740">
    <property type="entry name" value="TssA-like"/>
</dbReference>
<sequence>MLIMKSQLASLLSSLTDHDVLSIRPINDEDYIIFNELLLNAQSALKNWRNEPDDEMLDSLEQANQDSWGSLSEWLISRILDDDWNPEWLGWLIYCCQFSSSPWENLNNTLKLAATWLDKQTPYPNNDTEDNFQNGMTKLNTIIGDFGGTPLLGETLNLLPLLAQKNQHHIEALTVEEKTALKRNLSPQNTDEASRIRQHLTESTILLQQIAQKSTEPVNIETSTLQKWINRSIAIINDYIGQAPQESSIDNCTPNPKEIVANTNPAPTRGVGADSHLMLASRKDAIKNLTLAYRYFITCEPLSPLPYLLEKALRWSDYTLPELLNTELEDDQETLERLCSQLGLSEITETDRLIKDDDDEVDDDEEEAEDSLHED</sequence>